<name>A0ABS0KJY1_PSENT</name>
<comment type="caution">
    <text evidence="1">The sequence shown here is derived from an EMBL/GenBank/DDBJ whole genome shotgun (WGS) entry which is preliminary data.</text>
</comment>
<gene>
    <name evidence="1" type="ORF">I5I61_13105</name>
</gene>
<organism evidence="1 2">
    <name type="scientific">Pseudomonas nitroreducens</name>
    <dbReference type="NCBI Taxonomy" id="46680"/>
    <lineage>
        <taxon>Bacteria</taxon>
        <taxon>Pseudomonadati</taxon>
        <taxon>Pseudomonadota</taxon>
        <taxon>Gammaproteobacteria</taxon>
        <taxon>Pseudomonadales</taxon>
        <taxon>Pseudomonadaceae</taxon>
        <taxon>Pseudomonas</taxon>
    </lineage>
</organism>
<reference evidence="1 2" key="1">
    <citation type="submission" date="2020-11" db="EMBL/GenBank/DDBJ databases">
        <title>Enhanced detection system for hospital associated transmission using whole genome sequencing surveillance.</title>
        <authorList>
            <person name="Harrison L.H."/>
            <person name="Van Tyne D."/>
            <person name="Marsh J.W."/>
            <person name="Griffith M.P."/>
            <person name="Snyder D.J."/>
            <person name="Cooper V.S."/>
            <person name="Mustapha M."/>
        </authorList>
    </citation>
    <scope>NUCLEOTIDE SEQUENCE [LARGE SCALE GENOMIC DNA]</scope>
    <source>
        <strain evidence="1 2">PSA00705</strain>
    </source>
</reference>
<proteinExistence type="predicted"/>
<evidence type="ECO:0000313" key="1">
    <source>
        <dbReference type="EMBL" id="MBG6288386.1"/>
    </source>
</evidence>
<dbReference type="Proteomes" id="UP000608450">
    <property type="component" value="Unassembled WGS sequence"/>
</dbReference>
<dbReference type="EMBL" id="JADTFC010000028">
    <property type="protein sequence ID" value="MBG6288386.1"/>
    <property type="molecule type" value="Genomic_DNA"/>
</dbReference>
<keyword evidence="2" id="KW-1185">Reference proteome</keyword>
<accession>A0ABS0KJY1</accession>
<evidence type="ECO:0000313" key="2">
    <source>
        <dbReference type="Proteomes" id="UP000608450"/>
    </source>
</evidence>
<protein>
    <submittedName>
        <fullName evidence="1">Uncharacterized protein</fullName>
    </submittedName>
</protein>
<dbReference type="RefSeq" id="WP_196912746.1">
    <property type="nucleotide sequence ID" value="NZ_JADTFC010000028.1"/>
</dbReference>
<sequence length="139" mass="15709">MKMRKSIIAGTALTIPLLLGNGSGELNAIRDSNGKYSIIDISQYSDGKTYTIEISHNQRVTQLIFEQPHSWKIQSSSKLQSVDEFTARSVLISWLEKNFTCQQLSSTEYTTNYQSDYFAAALMDILSYDKKSCLSHPKQ</sequence>